<proteinExistence type="predicted"/>
<accession>A0ABT7X954</accession>
<organism evidence="1 2">
    <name type="scientific">Bacteroides gallinaceum</name>
    <dbReference type="NCBI Taxonomy" id="1462571"/>
    <lineage>
        <taxon>Bacteria</taxon>
        <taxon>Pseudomonadati</taxon>
        <taxon>Bacteroidota</taxon>
        <taxon>Bacteroidia</taxon>
        <taxon>Bacteroidales</taxon>
        <taxon>Bacteroidaceae</taxon>
        <taxon>Bacteroides</taxon>
    </lineage>
</organism>
<evidence type="ECO:0000313" key="2">
    <source>
        <dbReference type="Proteomes" id="UP001167871"/>
    </source>
</evidence>
<protein>
    <recommendedName>
        <fullName evidence="3">ATP-grasp domain-containing protein</fullName>
    </recommendedName>
</protein>
<evidence type="ECO:0008006" key="3">
    <source>
        <dbReference type="Google" id="ProtNLM"/>
    </source>
</evidence>
<reference evidence="1" key="1">
    <citation type="submission" date="2023-06" db="EMBL/GenBank/DDBJ databases">
        <authorList>
            <person name="Zeman M."/>
            <person name="Kubasova T."/>
            <person name="Jahodarova E."/>
            <person name="Nykrynova M."/>
            <person name="Rychlik I."/>
        </authorList>
    </citation>
    <scope>NUCLEOTIDE SEQUENCE</scope>
    <source>
        <strain evidence="1">84_SSukc20</strain>
    </source>
</reference>
<gene>
    <name evidence="1" type="ORF">QVO10_13725</name>
</gene>
<dbReference type="RefSeq" id="WP_301934951.1">
    <property type="nucleotide sequence ID" value="NZ_JAUEII010000036.1"/>
</dbReference>
<reference evidence="1" key="2">
    <citation type="submission" date="2024-05" db="EMBL/GenBank/DDBJ databases">
        <title>Identification and characterization of horizontal gene transfer across gut microbiota members of farm animals based on homology search.</title>
        <authorList>
            <person name="Schwarzerova J."/>
            <person name="Nykrynova M."/>
            <person name="Jureckova K."/>
            <person name="Cejkova D."/>
            <person name="Rychlik I."/>
        </authorList>
    </citation>
    <scope>NUCLEOTIDE SEQUENCE</scope>
    <source>
        <strain evidence="1">84_SSukc20</strain>
    </source>
</reference>
<dbReference type="Proteomes" id="UP001167871">
    <property type="component" value="Unassembled WGS sequence"/>
</dbReference>
<keyword evidence="2" id="KW-1185">Reference proteome</keyword>
<sequence length="353" mass="42038">MNTNKEHSLAISKILDCYLNTQVNDLFDLAENMKALNNFQVKINELQDMKNANQIEQNGLALILLRKYVMEEKFGKQLMRNLIRQYYDLNDEQILKYENHLHSTNPHIQKYNYFITNLSVVDRKGSSFKLGGNEYHLFYNRYHCDFIRNDTGIIVHCADFLRSNINIKYDDIINLNLDRWSIEPLLENSLIPWDDQRILKYITNFSITLHPLLNNCGYIAWQGIDNIEQTLRHIQQLNNKNRAETDKDYITDETIEKKLEYYTNNIYKLYSYLPLQASFVLEHQDELDWEIMELNPRIEWTFPLVQLLLRKHALLPEPEQSKGLKGNQSMFDKLFKPILNDEIISDLEKLYDM</sequence>
<evidence type="ECO:0000313" key="1">
    <source>
        <dbReference type="EMBL" id="MDN0050418.1"/>
    </source>
</evidence>
<comment type="caution">
    <text evidence="1">The sequence shown here is derived from an EMBL/GenBank/DDBJ whole genome shotgun (WGS) entry which is preliminary data.</text>
</comment>
<dbReference type="EMBL" id="JAUEII010000036">
    <property type="protein sequence ID" value="MDN0050418.1"/>
    <property type="molecule type" value="Genomic_DNA"/>
</dbReference>
<name>A0ABT7X954_9BACE</name>